<gene>
    <name evidence="5" type="ORF">C8D99_10890</name>
</gene>
<dbReference type="NCBIfam" id="TIGR01613">
    <property type="entry name" value="primase_Cterm"/>
    <property type="match status" value="1"/>
</dbReference>
<dbReference type="Gene3D" id="3.40.50.300">
    <property type="entry name" value="P-loop containing nucleotide triphosphate hydrolases"/>
    <property type="match status" value="1"/>
</dbReference>
<dbReference type="GO" id="GO:0016787">
    <property type="term" value="F:hydrolase activity"/>
    <property type="evidence" value="ECO:0007669"/>
    <property type="project" value="UniProtKB-KW"/>
</dbReference>
<dbReference type="OrthoDB" id="481at2"/>
<dbReference type="GO" id="GO:0005524">
    <property type="term" value="F:ATP binding"/>
    <property type="evidence" value="ECO:0007669"/>
    <property type="project" value="UniProtKB-KW"/>
</dbReference>
<dbReference type="InterPro" id="IPR006500">
    <property type="entry name" value="Helicase_put_C_phage/plasmid"/>
</dbReference>
<dbReference type="InterPro" id="IPR014015">
    <property type="entry name" value="Helicase_SF3_DNA-vir"/>
</dbReference>
<comment type="caution">
    <text evidence="5">The sequence shown here is derived from an EMBL/GenBank/DDBJ whole genome shotgun (WGS) entry which is preliminary data.</text>
</comment>
<dbReference type="AlphaFoldDB" id="A0A4V3HGB4"/>
<organism evidence="5 6">
    <name type="scientific">Aminivibrio pyruvatiphilus</name>
    <dbReference type="NCBI Taxonomy" id="1005740"/>
    <lineage>
        <taxon>Bacteria</taxon>
        <taxon>Thermotogati</taxon>
        <taxon>Synergistota</taxon>
        <taxon>Synergistia</taxon>
        <taxon>Synergistales</taxon>
        <taxon>Aminobacteriaceae</taxon>
        <taxon>Aminivibrio</taxon>
    </lineage>
</organism>
<dbReference type="PANTHER" id="PTHR35372">
    <property type="entry name" value="ATP BINDING PROTEIN-RELATED"/>
    <property type="match status" value="1"/>
</dbReference>
<dbReference type="InterPro" id="IPR014818">
    <property type="entry name" value="Phage/plasmid_primase_P4_C"/>
</dbReference>
<proteinExistence type="predicted"/>
<dbReference type="EMBL" id="SORI01000008">
    <property type="protein sequence ID" value="TDY60541.1"/>
    <property type="molecule type" value="Genomic_DNA"/>
</dbReference>
<reference evidence="5 6" key="1">
    <citation type="submission" date="2019-03" db="EMBL/GenBank/DDBJ databases">
        <title>Genomic Encyclopedia of Type Strains, Phase IV (KMG-IV): sequencing the most valuable type-strain genomes for metagenomic binning, comparative biology and taxonomic classification.</title>
        <authorList>
            <person name="Goeker M."/>
        </authorList>
    </citation>
    <scope>NUCLEOTIDE SEQUENCE [LARGE SCALE GENOMIC DNA]</scope>
    <source>
        <strain evidence="5 6">DSM 25964</strain>
    </source>
</reference>
<dbReference type="Proteomes" id="UP000295066">
    <property type="component" value="Unassembled WGS sequence"/>
</dbReference>
<keyword evidence="3" id="KW-0067">ATP-binding</keyword>
<dbReference type="InterPro" id="IPR051620">
    <property type="entry name" value="ORF904-like_C"/>
</dbReference>
<dbReference type="GO" id="GO:0004386">
    <property type="term" value="F:helicase activity"/>
    <property type="evidence" value="ECO:0007669"/>
    <property type="project" value="UniProtKB-KW"/>
</dbReference>
<protein>
    <submittedName>
        <fullName evidence="5">Putative DNA primase/helicase</fullName>
    </submittedName>
</protein>
<dbReference type="InterPro" id="IPR027417">
    <property type="entry name" value="P-loop_NTPase"/>
</dbReference>
<keyword evidence="6" id="KW-1185">Reference proteome</keyword>
<evidence type="ECO:0000313" key="5">
    <source>
        <dbReference type="EMBL" id="TDY60541.1"/>
    </source>
</evidence>
<evidence type="ECO:0000256" key="2">
    <source>
        <dbReference type="ARBA" id="ARBA00022801"/>
    </source>
</evidence>
<evidence type="ECO:0000256" key="1">
    <source>
        <dbReference type="ARBA" id="ARBA00022741"/>
    </source>
</evidence>
<dbReference type="Pfam" id="PF08706">
    <property type="entry name" value="D5_N"/>
    <property type="match status" value="1"/>
</dbReference>
<keyword evidence="2" id="KW-0378">Hydrolase</keyword>
<dbReference type="SUPFAM" id="SSF52540">
    <property type="entry name" value="P-loop containing nucleoside triphosphate hydrolases"/>
    <property type="match status" value="1"/>
</dbReference>
<dbReference type="PROSITE" id="PS51206">
    <property type="entry name" value="SF3_HELICASE_1"/>
    <property type="match status" value="1"/>
</dbReference>
<dbReference type="RefSeq" id="WP_133957564.1">
    <property type="nucleotide sequence ID" value="NZ_SORI01000008.1"/>
</dbReference>
<keyword evidence="1" id="KW-0547">Nucleotide-binding</keyword>
<sequence length="464" mass="51990">MMKAVLEEEIIREPTIADLLGDVHRTDVGNASRLAFLHGDKLRWSPSLGWLRYNGKYWETSDDAMVAGYARDVPRQILEQAAESDEPGLRSLLCEWAIESEKNSSIRAMVSLLKSEPGIRVESDALDRNPWLLNVQNGTLDLKTGKLLSHNPGDLLTKMAGATYDPDAQCPRWERFILEVMDGDQDLAGYLRRFSGYTLTASTKEQAFLFFSGIGANGKGRFVETLAHILGDYAAPLSPAALTVKYGDTSTNEWAGLRGIRYAYCGEVEPGKVLDSALIKGLTGEDTLRVRHLYREYFSLRPCFKLVYSANGMPKVRDTSYGFWRRCKHVPFNVSFSGEKRDPHLQDKLNAEASGILNWCLSGLSEWLSGGLNEPGIVSAATREYRDDQSVVRAFLDEMTVKIPTHSLLLQKLHEVFLEWAKRNGERNLSNRALKKELEQNGMTTKRGMYGVLVENVGIVNTDN</sequence>
<dbReference type="SMART" id="SM00885">
    <property type="entry name" value="D5_N"/>
    <property type="match status" value="1"/>
</dbReference>
<name>A0A4V3HGB4_9BACT</name>
<dbReference type="PANTHER" id="PTHR35372:SF2">
    <property type="entry name" value="SF3 HELICASE DOMAIN-CONTAINING PROTEIN"/>
    <property type="match status" value="1"/>
</dbReference>
<feature type="domain" description="SF3 helicase" evidence="4">
    <location>
        <begin position="186"/>
        <end position="345"/>
    </location>
</feature>
<evidence type="ECO:0000259" key="4">
    <source>
        <dbReference type="PROSITE" id="PS51206"/>
    </source>
</evidence>
<accession>A0A4V3HGB4</accession>
<evidence type="ECO:0000313" key="6">
    <source>
        <dbReference type="Proteomes" id="UP000295066"/>
    </source>
</evidence>
<keyword evidence="5" id="KW-0347">Helicase</keyword>
<evidence type="ECO:0000256" key="3">
    <source>
        <dbReference type="ARBA" id="ARBA00022840"/>
    </source>
</evidence>